<evidence type="ECO:0000256" key="1">
    <source>
        <dbReference type="ARBA" id="ARBA00044755"/>
    </source>
</evidence>
<reference evidence="3 4" key="1">
    <citation type="submission" date="2019-03" db="EMBL/GenBank/DDBJ databases">
        <authorList>
            <person name="Kim M.K.M."/>
        </authorList>
    </citation>
    <scope>NUCLEOTIDE SEQUENCE [LARGE SCALE GENOMIC DNA]</scope>
    <source>
        <strain evidence="3 4">18JY21-1</strain>
    </source>
</reference>
<dbReference type="Proteomes" id="UP000295418">
    <property type="component" value="Unassembled WGS sequence"/>
</dbReference>
<protein>
    <submittedName>
        <fullName evidence="3">Polymer-forming cytoskeletal protein</fullName>
    </submittedName>
</protein>
<evidence type="ECO:0000313" key="4">
    <source>
        <dbReference type="Proteomes" id="UP000295418"/>
    </source>
</evidence>
<dbReference type="AlphaFoldDB" id="A0A4R4EEB2"/>
<feature type="region of interest" description="Disordered" evidence="2">
    <location>
        <begin position="115"/>
        <end position="136"/>
    </location>
</feature>
<sequence length="136" mass="14264">MFKSKNNPMNPNTTDTLIGEGTIFEGTIKSSATIRIEGTITGSIECSGDVMIGEKGNVKCNISARDVVLAGKLHGDVTTKGKIVIASTGQLYGNVSTPSFTIQEGGIFHGISTMHTKNSQESTTPIQTSSNIASNQ</sequence>
<dbReference type="EMBL" id="SKFG01000013">
    <property type="protein sequence ID" value="TCZ76378.1"/>
    <property type="molecule type" value="Genomic_DNA"/>
</dbReference>
<proteinExistence type="inferred from homology"/>
<name>A0A4R4EEB2_9BACL</name>
<dbReference type="Pfam" id="PF04519">
    <property type="entry name" value="Bactofilin"/>
    <property type="match status" value="1"/>
</dbReference>
<evidence type="ECO:0000313" key="3">
    <source>
        <dbReference type="EMBL" id="TCZ76378.1"/>
    </source>
</evidence>
<accession>A0A4R4EEB2</accession>
<evidence type="ECO:0000256" key="2">
    <source>
        <dbReference type="SAM" id="MobiDB-lite"/>
    </source>
</evidence>
<dbReference type="PANTHER" id="PTHR35024:SF4">
    <property type="entry name" value="POLYMER-FORMING CYTOSKELETAL PROTEIN"/>
    <property type="match status" value="1"/>
</dbReference>
<keyword evidence="4" id="KW-1185">Reference proteome</keyword>
<organism evidence="3 4">
    <name type="scientific">Paenibacillus albiflavus</name>
    <dbReference type="NCBI Taxonomy" id="2545760"/>
    <lineage>
        <taxon>Bacteria</taxon>
        <taxon>Bacillati</taxon>
        <taxon>Bacillota</taxon>
        <taxon>Bacilli</taxon>
        <taxon>Bacillales</taxon>
        <taxon>Paenibacillaceae</taxon>
        <taxon>Paenibacillus</taxon>
    </lineage>
</organism>
<dbReference type="PANTHER" id="PTHR35024">
    <property type="entry name" value="HYPOTHETICAL CYTOSOLIC PROTEIN"/>
    <property type="match status" value="1"/>
</dbReference>
<gene>
    <name evidence="3" type="ORF">E0485_14365</name>
</gene>
<dbReference type="InterPro" id="IPR007607">
    <property type="entry name" value="BacA/B"/>
</dbReference>
<comment type="caution">
    <text evidence="3">The sequence shown here is derived from an EMBL/GenBank/DDBJ whole genome shotgun (WGS) entry which is preliminary data.</text>
</comment>
<dbReference type="OrthoDB" id="9789407at2"/>
<dbReference type="RefSeq" id="WP_132418744.1">
    <property type="nucleotide sequence ID" value="NZ_SKFG01000013.1"/>
</dbReference>
<comment type="similarity">
    <text evidence="1">Belongs to the bactofilin family.</text>
</comment>